<dbReference type="NCBIfam" id="TIGR01188">
    <property type="entry name" value="drrA"/>
    <property type="match status" value="1"/>
</dbReference>
<evidence type="ECO:0000256" key="2">
    <source>
        <dbReference type="ARBA" id="ARBA00022448"/>
    </source>
</evidence>
<evidence type="ECO:0000256" key="6">
    <source>
        <dbReference type="ARBA" id="ARBA00022967"/>
    </source>
</evidence>
<dbReference type="Pfam" id="PF00005">
    <property type="entry name" value="ABC_tran"/>
    <property type="match status" value="1"/>
</dbReference>
<dbReference type="InterPro" id="IPR050763">
    <property type="entry name" value="ABC_transporter_ATP-binding"/>
</dbReference>
<evidence type="ECO:0000256" key="8">
    <source>
        <dbReference type="ARBA" id="ARBA00023251"/>
    </source>
</evidence>
<proteinExistence type="inferred from homology"/>
<dbReference type="InterPro" id="IPR027417">
    <property type="entry name" value="P-loop_NTPase"/>
</dbReference>
<accession>A0ABP6LLR8</accession>
<gene>
    <name evidence="11" type="ORF">GCM10010448_37360</name>
</gene>
<feature type="domain" description="ABC transporter" evidence="10">
    <location>
        <begin position="6"/>
        <end position="236"/>
    </location>
</feature>
<keyword evidence="4" id="KW-0547">Nucleotide-binding</keyword>
<dbReference type="PANTHER" id="PTHR42711:SF19">
    <property type="entry name" value="DOXORUBICIN RESISTANCE ATP-BINDING PROTEIN DRRA"/>
    <property type="match status" value="1"/>
</dbReference>
<comment type="similarity">
    <text evidence="9">Belongs to the ABC transporter superfamily. Drug exporter-1 (DrugE1) (TC 3.A.1.105) family.</text>
</comment>
<dbReference type="InterPro" id="IPR003593">
    <property type="entry name" value="AAA+_ATPase"/>
</dbReference>
<dbReference type="EMBL" id="BAAAUF010000031">
    <property type="protein sequence ID" value="GAA3050819.1"/>
    <property type="molecule type" value="Genomic_DNA"/>
</dbReference>
<evidence type="ECO:0000256" key="3">
    <source>
        <dbReference type="ARBA" id="ARBA00022475"/>
    </source>
</evidence>
<dbReference type="InterPro" id="IPR005894">
    <property type="entry name" value="DrrA"/>
</dbReference>
<organism evidence="11 12">
    <name type="scientific">Streptomyces glomeratus</name>
    <dbReference type="NCBI Taxonomy" id="284452"/>
    <lineage>
        <taxon>Bacteria</taxon>
        <taxon>Bacillati</taxon>
        <taxon>Actinomycetota</taxon>
        <taxon>Actinomycetes</taxon>
        <taxon>Kitasatosporales</taxon>
        <taxon>Streptomycetaceae</taxon>
        <taxon>Streptomyces</taxon>
    </lineage>
</organism>
<dbReference type="GO" id="GO:0005524">
    <property type="term" value="F:ATP binding"/>
    <property type="evidence" value="ECO:0007669"/>
    <property type="project" value="UniProtKB-KW"/>
</dbReference>
<evidence type="ECO:0000259" key="10">
    <source>
        <dbReference type="PROSITE" id="PS50893"/>
    </source>
</evidence>
<comment type="caution">
    <text evidence="11">The sequence shown here is derived from an EMBL/GenBank/DDBJ whole genome shotgun (WGS) entry which is preliminary data.</text>
</comment>
<dbReference type="Proteomes" id="UP001501532">
    <property type="component" value="Unassembled WGS sequence"/>
</dbReference>
<keyword evidence="2" id="KW-0813">Transport</keyword>
<dbReference type="PANTHER" id="PTHR42711">
    <property type="entry name" value="ABC TRANSPORTER ATP-BINDING PROTEIN"/>
    <property type="match status" value="1"/>
</dbReference>
<dbReference type="SMART" id="SM00382">
    <property type="entry name" value="AAA"/>
    <property type="match status" value="1"/>
</dbReference>
<keyword evidence="5 11" id="KW-0067">ATP-binding</keyword>
<sequence length="319" mass="34131">MSTFALTAELLCKRFGKVNALDGFSLEVPEGTVCGLLGPNGAGKTTAVRVLSTLIRADSGRATVAGFDVSAQAAQVRYRIGLAGQRSTVDEILTGRENLEMWGRLHHLGPRGASERAGQLLEQFGLTEAADRRAGGYSGGMRRRLDLAAAFMLAPAVMFLDEPTTGLDPASRNEVWRSVRALAAGGTTVLLTTQYLEEADQLAHQIAVIARGRVIADDTPERLKSLVGGDRIDLVLRDARSLSVAASLLERIAGTEPEVDGETGRINIPVTDRTAALLEVISALNQAGIEIEDISLRRPTLDEAFLYLTARPQTEETPA</sequence>
<dbReference type="RefSeq" id="WP_234519871.1">
    <property type="nucleotide sequence ID" value="NZ_BAAAUF010000031.1"/>
</dbReference>
<dbReference type="PROSITE" id="PS00211">
    <property type="entry name" value="ABC_TRANSPORTER_1"/>
    <property type="match status" value="1"/>
</dbReference>
<protein>
    <submittedName>
        <fullName evidence="11">Daunorubicin resistance protein DrrA family ABC transporter ATP-binding protein</fullName>
    </submittedName>
</protein>
<name>A0ABP6LLR8_9ACTN</name>
<evidence type="ECO:0000313" key="11">
    <source>
        <dbReference type="EMBL" id="GAA3050819.1"/>
    </source>
</evidence>
<comment type="subcellular location">
    <subcellularLocation>
        <location evidence="1">Cell membrane</location>
        <topology evidence="1">Peripheral membrane protein</topology>
        <orientation evidence="1">Cytoplasmic side</orientation>
    </subcellularLocation>
</comment>
<keyword evidence="7" id="KW-0472">Membrane</keyword>
<reference evidence="12" key="1">
    <citation type="journal article" date="2019" name="Int. J. Syst. Evol. Microbiol.">
        <title>The Global Catalogue of Microorganisms (GCM) 10K type strain sequencing project: providing services to taxonomists for standard genome sequencing and annotation.</title>
        <authorList>
            <consortium name="The Broad Institute Genomics Platform"/>
            <consortium name="The Broad Institute Genome Sequencing Center for Infectious Disease"/>
            <person name="Wu L."/>
            <person name="Ma J."/>
        </authorList>
    </citation>
    <scope>NUCLEOTIDE SEQUENCE [LARGE SCALE GENOMIC DNA]</scope>
    <source>
        <strain evidence="12">JCM 9091</strain>
    </source>
</reference>
<evidence type="ECO:0000256" key="4">
    <source>
        <dbReference type="ARBA" id="ARBA00022741"/>
    </source>
</evidence>
<keyword evidence="3" id="KW-1003">Cell membrane</keyword>
<dbReference type="InterPro" id="IPR017871">
    <property type="entry name" value="ABC_transporter-like_CS"/>
</dbReference>
<dbReference type="InterPro" id="IPR003439">
    <property type="entry name" value="ABC_transporter-like_ATP-bd"/>
</dbReference>
<evidence type="ECO:0000256" key="7">
    <source>
        <dbReference type="ARBA" id="ARBA00023136"/>
    </source>
</evidence>
<evidence type="ECO:0000256" key="5">
    <source>
        <dbReference type="ARBA" id="ARBA00022840"/>
    </source>
</evidence>
<evidence type="ECO:0000256" key="9">
    <source>
        <dbReference type="ARBA" id="ARBA00049985"/>
    </source>
</evidence>
<dbReference type="PROSITE" id="PS50893">
    <property type="entry name" value="ABC_TRANSPORTER_2"/>
    <property type="match status" value="1"/>
</dbReference>
<evidence type="ECO:0000256" key="1">
    <source>
        <dbReference type="ARBA" id="ARBA00004413"/>
    </source>
</evidence>
<keyword evidence="8" id="KW-0046">Antibiotic resistance</keyword>
<keyword evidence="12" id="KW-1185">Reference proteome</keyword>
<dbReference type="SUPFAM" id="SSF52540">
    <property type="entry name" value="P-loop containing nucleoside triphosphate hydrolases"/>
    <property type="match status" value="1"/>
</dbReference>
<dbReference type="Gene3D" id="3.40.50.300">
    <property type="entry name" value="P-loop containing nucleotide triphosphate hydrolases"/>
    <property type="match status" value="1"/>
</dbReference>
<evidence type="ECO:0000313" key="12">
    <source>
        <dbReference type="Proteomes" id="UP001501532"/>
    </source>
</evidence>
<keyword evidence="6" id="KW-1278">Translocase</keyword>